<dbReference type="SMART" id="SM00702">
    <property type="entry name" value="P4Hc"/>
    <property type="match status" value="1"/>
</dbReference>
<evidence type="ECO:0000313" key="9">
    <source>
        <dbReference type="EMBL" id="KAL3804045.1"/>
    </source>
</evidence>
<evidence type="ECO:0000256" key="6">
    <source>
        <dbReference type="SAM" id="MobiDB-lite"/>
    </source>
</evidence>
<evidence type="ECO:0000256" key="3">
    <source>
        <dbReference type="ARBA" id="ARBA00022964"/>
    </source>
</evidence>
<gene>
    <name evidence="9" type="ORF">HJC23_006436</name>
</gene>
<feature type="transmembrane region" description="Helical" evidence="7">
    <location>
        <begin position="165"/>
        <end position="183"/>
    </location>
</feature>
<protein>
    <recommendedName>
        <fullName evidence="8">Fe2OG dioxygenase domain-containing protein</fullName>
    </recommendedName>
</protein>
<keyword evidence="5" id="KW-0408">Iron</keyword>
<keyword evidence="7" id="KW-0812">Transmembrane</keyword>
<evidence type="ECO:0000256" key="5">
    <source>
        <dbReference type="ARBA" id="ARBA00023004"/>
    </source>
</evidence>
<dbReference type="AlphaFoldDB" id="A0ABD3R0N8"/>
<evidence type="ECO:0000259" key="8">
    <source>
        <dbReference type="PROSITE" id="PS51471"/>
    </source>
</evidence>
<keyword evidence="10" id="KW-1185">Reference proteome</keyword>
<feature type="transmembrane region" description="Helical" evidence="7">
    <location>
        <begin position="15"/>
        <end position="37"/>
    </location>
</feature>
<feature type="transmembrane region" description="Helical" evidence="7">
    <location>
        <begin position="126"/>
        <end position="145"/>
    </location>
</feature>
<keyword evidence="4" id="KW-0560">Oxidoreductase</keyword>
<proteinExistence type="predicted"/>
<dbReference type="InterPro" id="IPR044862">
    <property type="entry name" value="Pro_4_hyd_alph_FE2OG_OXY"/>
</dbReference>
<name>A0ABD3R0N8_9STRA</name>
<dbReference type="Pfam" id="PF13640">
    <property type="entry name" value="2OG-FeII_Oxy_3"/>
    <property type="match status" value="1"/>
</dbReference>
<dbReference type="PROSITE" id="PS51471">
    <property type="entry name" value="FE2OG_OXY"/>
    <property type="match status" value="1"/>
</dbReference>
<keyword evidence="3" id="KW-0223">Dioxygenase</keyword>
<dbReference type="EMBL" id="JABMIG020000010">
    <property type="protein sequence ID" value="KAL3804045.1"/>
    <property type="molecule type" value="Genomic_DNA"/>
</dbReference>
<dbReference type="PANTHER" id="PTHR10869:SF226">
    <property type="entry name" value="PROLYL 4-HYDROXYLASE ALPHA SUBUNIT DOMAIN-CONTAINING PROTEIN"/>
    <property type="match status" value="1"/>
</dbReference>
<feature type="domain" description="Fe2OG dioxygenase" evidence="8">
    <location>
        <begin position="233"/>
        <end position="351"/>
    </location>
</feature>
<dbReference type="Proteomes" id="UP001516023">
    <property type="component" value="Unassembled WGS sequence"/>
</dbReference>
<evidence type="ECO:0000256" key="2">
    <source>
        <dbReference type="ARBA" id="ARBA00022723"/>
    </source>
</evidence>
<feature type="compositionally biased region" description="Polar residues" evidence="6">
    <location>
        <begin position="50"/>
        <end position="61"/>
    </location>
</feature>
<comment type="caution">
    <text evidence="9">The sequence shown here is derived from an EMBL/GenBank/DDBJ whole genome shotgun (WGS) entry which is preliminary data.</text>
</comment>
<accession>A0ABD3R0N8</accession>
<dbReference type="InterPro" id="IPR005123">
    <property type="entry name" value="Oxoglu/Fe-dep_dioxygenase_dom"/>
</dbReference>
<evidence type="ECO:0000313" key="10">
    <source>
        <dbReference type="Proteomes" id="UP001516023"/>
    </source>
</evidence>
<dbReference type="InterPro" id="IPR006620">
    <property type="entry name" value="Pro_4_hyd_alph"/>
</dbReference>
<dbReference type="GO" id="GO:0046872">
    <property type="term" value="F:metal ion binding"/>
    <property type="evidence" value="ECO:0007669"/>
    <property type="project" value="UniProtKB-KW"/>
</dbReference>
<evidence type="ECO:0000256" key="7">
    <source>
        <dbReference type="SAM" id="Phobius"/>
    </source>
</evidence>
<dbReference type="PANTHER" id="PTHR10869">
    <property type="entry name" value="PROLYL 4-HYDROXYLASE ALPHA SUBUNIT"/>
    <property type="match status" value="1"/>
</dbReference>
<dbReference type="GO" id="GO:0051213">
    <property type="term" value="F:dioxygenase activity"/>
    <property type="evidence" value="ECO:0007669"/>
    <property type="project" value="UniProtKB-KW"/>
</dbReference>
<sequence>MSDVTTRSYPHKKRAFNVALTLASFAPVSTISAFTATRRHTTPIKPRSQLHASTITPPSQTAVGSRIRINESYPGLKRVHANPDVFVIENFLDDASCEDLIGKAKDKGTTRSPVAYAGWTDDVKDLLGLAASGPVTWLAILAAWYEAQGDENASVISLVLHSIRNYAGLFVIAAVLVAAFTKFRADGLQQLRTSSSTTLDDLSQLGAKNFVSCAADLFAPSSSSNADLPPAAYFEAPTVIRYERDQSLAPHYDANRSADVEDKNRGGQTLATLIVYLNDVQTGGTTKFGKLPATDDIRQVKGESNLNIIPRKGDALLFFPADQNGLFDERTEHEGCPAVDEKWIARIWRHAERVNPPFGLCDDAIRKYL</sequence>
<evidence type="ECO:0000256" key="4">
    <source>
        <dbReference type="ARBA" id="ARBA00023002"/>
    </source>
</evidence>
<comment type="cofactor">
    <cofactor evidence="1">
        <name>L-ascorbate</name>
        <dbReference type="ChEBI" id="CHEBI:38290"/>
    </cofactor>
</comment>
<evidence type="ECO:0000256" key="1">
    <source>
        <dbReference type="ARBA" id="ARBA00001961"/>
    </source>
</evidence>
<dbReference type="InterPro" id="IPR045054">
    <property type="entry name" value="P4HA-like"/>
</dbReference>
<keyword evidence="7" id="KW-1133">Transmembrane helix</keyword>
<dbReference type="Gene3D" id="2.60.120.620">
    <property type="entry name" value="q2cbj1_9rhob like domain"/>
    <property type="match status" value="1"/>
</dbReference>
<keyword evidence="2" id="KW-0479">Metal-binding</keyword>
<reference evidence="9 10" key="1">
    <citation type="journal article" date="2020" name="G3 (Bethesda)">
        <title>Improved Reference Genome for Cyclotella cryptica CCMP332, a Model for Cell Wall Morphogenesis, Salinity Adaptation, and Lipid Production in Diatoms (Bacillariophyta).</title>
        <authorList>
            <person name="Roberts W.R."/>
            <person name="Downey K.M."/>
            <person name="Ruck E.C."/>
            <person name="Traller J.C."/>
            <person name="Alverson A.J."/>
        </authorList>
    </citation>
    <scope>NUCLEOTIDE SEQUENCE [LARGE SCALE GENOMIC DNA]</scope>
    <source>
        <strain evidence="9 10">CCMP332</strain>
    </source>
</reference>
<keyword evidence="7" id="KW-0472">Membrane</keyword>
<feature type="region of interest" description="Disordered" evidence="6">
    <location>
        <begin position="42"/>
        <end position="61"/>
    </location>
</feature>
<organism evidence="9 10">
    <name type="scientific">Cyclotella cryptica</name>
    <dbReference type="NCBI Taxonomy" id="29204"/>
    <lineage>
        <taxon>Eukaryota</taxon>
        <taxon>Sar</taxon>
        <taxon>Stramenopiles</taxon>
        <taxon>Ochrophyta</taxon>
        <taxon>Bacillariophyta</taxon>
        <taxon>Coscinodiscophyceae</taxon>
        <taxon>Thalassiosirophycidae</taxon>
        <taxon>Stephanodiscales</taxon>
        <taxon>Stephanodiscaceae</taxon>
        <taxon>Cyclotella</taxon>
    </lineage>
</organism>